<dbReference type="Proteomes" id="UP000030645">
    <property type="component" value="Unassembled WGS sequence"/>
</dbReference>
<organism evidence="1 2">
    <name type="scientific">Morus notabilis</name>
    <dbReference type="NCBI Taxonomy" id="981085"/>
    <lineage>
        <taxon>Eukaryota</taxon>
        <taxon>Viridiplantae</taxon>
        <taxon>Streptophyta</taxon>
        <taxon>Embryophyta</taxon>
        <taxon>Tracheophyta</taxon>
        <taxon>Spermatophyta</taxon>
        <taxon>Magnoliopsida</taxon>
        <taxon>eudicotyledons</taxon>
        <taxon>Gunneridae</taxon>
        <taxon>Pentapetalae</taxon>
        <taxon>rosids</taxon>
        <taxon>fabids</taxon>
        <taxon>Rosales</taxon>
        <taxon>Moraceae</taxon>
        <taxon>Moreae</taxon>
        <taxon>Morus</taxon>
    </lineage>
</organism>
<proteinExistence type="predicted"/>
<gene>
    <name evidence="1" type="ORF">L484_002141</name>
</gene>
<keyword evidence="2" id="KW-1185">Reference proteome</keyword>
<dbReference type="EMBL" id="KE345857">
    <property type="protein sequence ID" value="EXC19339.1"/>
    <property type="molecule type" value="Genomic_DNA"/>
</dbReference>
<evidence type="ECO:0000313" key="2">
    <source>
        <dbReference type="Proteomes" id="UP000030645"/>
    </source>
</evidence>
<sequence length="102" mass="11196">MASRLEVNSISTILKAPMAKKKRSFFIRGLVVKAAARESPLIIVMVPPLTSKSPLVVAVTLVLLSARSRWISRSSVSHAWRQTPDVDLSPCCRPHAAPFAEF</sequence>
<dbReference type="AlphaFoldDB" id="W9RZD1"/>
<reference evidence="2" key="1">
    <citation type="submission" date="2013-01" db="EMBL/GenBank/DDBJ databases">
        <title>Draft Genome Sequence of a Mulberry Tree, Morus notabilis C.K. Schneid.</title>
        <authorList>
            <person name="He N."/>
            <person name="Zhao S."/>
        </authorList>
    </citation>
    <scope>NUCLEOTIDE SEQUENCE</scope>
</reference>
<evidence type="ECO:0000313" key="1">
    <source>
        <dbReference type="EMBL" id="EXC19339.1"/>
    </source>
</evidence>
<name>W9RZD1_9ROSA</name>
<accession>W9RZD1</accession>
<protein>
    <submittedName>
        <fullName evidence="1">Uncharacterized protein</fullName>
    </submittedName>
</protein>